<evidence type="ECO:0000256" key="1">
    <source>
        <dbReference type="SAM" id="SignalP"/>
    </source>
</evidence>
<evidence type="ECO:0000313" key="2">
    <source>
        <dbReference type="EMBL" id="PSY41355.1"/>
    </source>
</evidence>
<comment type="caution">
    <text evidence="2">The sequence shown here is derived from an EMBL/GenBank/DDBJ whole genome shotgun (WGS) entry which is preliminary data.</text>
</comment>
<dbReference type="Proteomes" id="UP000240382">
    <property type="component" value="Unassembled WGS sequence"/>
</dbReference>
<reference evidence="2 3" key="1">
    <citation type="submission" date="2018-03" db="EMBL/GenBank/DDBJ databases">
        <title>Whole Genome Sequencing of Escherichia coli isolates from wildlife.</title>
        <authorList>
            <person name="Whitehouse C.A."/>
            <person name="Lacher D.W."/>
            <person name="Mammel M.K."/>
            <person name="Barnaba T."/>
            <person name="Lorch J.M."/>
        </authorList>
    </citation>
    <scope>NUCLEOTIDE SEQUENCE [LARGE SCALE GENOMIC DNA]</scope>
    <source>
        <strain evidence="2 3">20507-2</strain>
    </source>
</reference>
<feature type="signal peptide" evidence="1">
    <location>
        <begin position="1"/>
        <end position="25"/>
    </location>
</feature>
<organism evidence="2 3">
    <name type="scientific">Escherichia albertii</name>
    <dbReference type="NCBI Taxonomy" id="208962"/>
    <lineage>
        <taxon>Bacteria</taxon>
        <taxon>Pseudomonadati</taxon>
        <taxon>Pseudomonadota</taxon>
        <taxon>Gammaproteobacteria</taxon>
        <taxon>Enterobacterales</taxon>
        <taxon>Enterobacteriaceae</taxon>
        <taxon>Escherichia</taxon>
    </lineage>
</organism>
<dbReference type="EMBL" id="PYQT01000014">
    <property type="protein sequence ID" value="PSY41355.1"/>
    <property type="molecule type" value="Genomic_DNA"/>
</dbReference>
<feature type="chain" id="PRO_5047230634" evidence="1">
    <location>
        <begin position="26"/>
        <end position="214"/>
    </location>
</feature>
<name>A0ABX5HG88_ESCAL</name>
<keyword evidence="1" id="KW-0732">Signal</keyword>
<dbReference type="RefSeq" id="WP_059259624.1">
    <property type="nucleotide sequence ID" value="NZ_BBWA01000008.1"/>
</dbReference>
<evidence type="ECO:0000313" key="3">
    <source>
        <dbReference type="Proteomes" id="UP000240382"/>
    </source>
</evidence>
<proteinExistence type="predicted"/>
<gene>
    <name evidence="2" type="ORF">C7B09_14105</name>
</gene>
<sequence length="214" mass="24496">MNSKIYRMLLPLYFLGCAVSFQGYAECKTSLNEVQQTLSTYLFLVRYNTPSRPTDFFKNDAPGSAMIRQLDATLSKEIFKDIQLSMAFNNNVYILQEQNARATVDMNNAWRPARPYSAAFILANTYGHEDEIILLLSTLSPVSIKILAFDKCFNVSTIIDSLTPAYRGYFFEEPLQKLEIAADDVRLYEHGYTTYHSLNEIIDLNKTQYSVSNQ</sequence>
<protein>
    <submittedName>
        <fullName evidence="2">Uncharacterized protein</fullName>
    </submittedName>
</protein>
<keyword evidence="3" id="KW-1185">Reference proteome</keyword>
<accession>A0ABX5HG88</accession>